<evidence type="ECO:0000256" key="6">
    <source>
        <dbReference type="ARBA" id="ARBA00022967"/>
    </source>
</evidence>
<evidence type="ECO:0000313" key="12">
    <source>
        <dbReference type="Proteomes" id="UP000093501"/>
    </source>
</evidence>
<dbReference type="GO" id="GO:0022900">
    <property type="term" value="P:electron transport chain"/>
    <property type="evidence" value="ECO:0007669"/>
    <property type="project" value="InterPro"/>
</dbReference>
<evidence type="ECO:0000256" key="7">
    <source>
        <dbReference type="ARBA" id="ARBA00022989"/>
    </source>
</evidence>
<reference evidence="12" key="1">
    <citation type="submission" date="2016-07" db="EMBL/GenBank/DDBJ databases">
        <authorList>
            <person name="Florea S."/>
            <person name="Webb J.S."/>
            <person name="Jaromczyk J."/>
            <person name="Schardl C.L."/>
        </authorList>
    </citation>
    <scope>NUCLEOTIDE SEQUENCE [LARGE SCALE GENOMIC DNA]</scope>
    <source>
        <strain evidence="12">IPBSL-7</strain>
    </source>
</reference>
<evidence type="ECO:0000256" key="5">
    <source>
        <dbReference type="ARBA" id="ARBA00022692"/>
    </source>
</evidence>
<evidence type="ECO:0000256" key="10">
    <source>
        <dbReference type="PIRNR" id="PIRNR017385"/>
    </source>
</evidence>
<comment type="subunit">
    <text evidence="10">Associates with subunits I, II and III to form cytochrome c oxidase.</text>
</comment>
<dbReference type="EMBL" id="MBQD01000001">
    <property type="protein sequence ID" value="OCL37182.1"/>
    <property type="molecule type" value="Genomic_DNA"/>
</dbReference>
<dbReference type="InterPro" id="IPR021050">
    <property type="entry name" value="Cyt_c_oxidase_su4_actinobac"/>
</dbReference>
<organism evidence="11 12">
    <name type="scientific">Tessaracoccus lapidicaptus</name>
    <dbReference type="NCBI Taxonomy" id="1427523"/>
    <lineage>
        <taxon>Bacteria</taxon>
        <taxon>Bacillati</taxon>
        <taxon>Actinomycetota</taxon>
        <taxon>Actinomycetes</taxon>
        <taxon>Propionibacteriales</taxon>
        <taxon>Propionibacteriaceae</taxon>
        <taxon>Tessaracoccus</taxon>
    </lineage>
</organism>
<dbReference type="RefSeq" id="WP_068749389.1">
    <property type="nucleotide sequence ID" value="NZ_LR214441.1"/>
</dbReference>
<dbReference type="PIRSF" id="PIRSF017385">
    <property type="entry name" value="CtaF"/>
    <property type="match status" value="1"/>
</dbReference>
<evidence type="ECO:0000256" key="4">
    <source>
        <dbReference type="ARBA" id="ARBA00022475"/>
    </source>
</evidence>
<sequence length="132" mass="14549">MRPEKYVFLFIAVFFAIVTPIYWFMSGEIAGTFVLGFSGLLGLMIGGYLALTARNFDPRPEDRGDAEVVEGAGALGFFAPKSIWPFWAAVTVAIIFLGPALSQPWISLVGFGIGIWSASGWILEFYRGDYKH</sequence>
<dbReference type="GO" id="GO:0005886">
    <property type="term" value="C:plasma membrane"/>
    <property type="evidence" value="ECO:0007669"/>
    <property type="project" value="UniProtKB-SubCell"/>
</dbReference>
<keyword evidence="8 10" id="KW-0472">Membrane</keyword>
<evidence type="ECO:0000256" key="2">
    <source>
        <dbReference type="ARBA" id="ARBA00004651"/>
    </source>
</evidence>
<name>A0A1C0ASD8_9ACTN</name>
<keyword evidence="4 10" id="KW-1003">Cell membrane</keyword>
<keyword evidence="12" id="KW-1185">Reference proteome</keyword>
<accession>A0A1C0ASD8</accession>
<evidence type="ECO:0000256" key="3">
    <source>
        <dbReference type="ARBA" id="ARBA00006870"/>
    </source>
</evidence>
<comment type="function">
    <text evidence="1 10">Part of cytochrome c oxidase, its function is unknown.</text>
</comment>
<comment type="subcellular location">
    <subcellularLocation>
        <location evidence="2">Cell membrane</location>
        <topology evidence="2">Multi-pass membrane protein</topology>
    </subcellularLocation>
</comment>
<dbReference type="EC" id="7.1.1.9" evidence="10"/>
<dbReference type="GO" id="GO:0004129">
    <property type="term" value="F:cytochrome-c oxidase activity"/>
    <property type="evidence" value="ECO:0007669"/>
    <property type="project" value="UniProtKB-EC"/>
</dbReference>
<protein>
    <recommendedName>
        <fullName evidence="10">Cytochrome c oxidase polypeptide 4</fullName>
        <ecNumber evidence="10">7.1.1.9</ecNumber>
    </recommendedName>
    <alternativeName>
        <fullName evidence="10">Cytochrome aa3 subunit 4</fullName>
    </alternativeName>
    <alternativeName>
        <fullName evidence="10">Cytochrome c oxidase polypeptide IV</fullName>
    </alternativeName>
</protein>
<dbReference type="Proteomes" id="UP000093501">
    <property type="component" value="Unassembled WGS sequence"/>
</dbReference>
<evidence type="ECO:0000256" key="1">
    <source>
        <dbReference type="ARBA" id="ARBA00002536"/>
    </source>
</evidence>
<keyword evidence="5" id="KW-0812">Transmembrane</keyword>
<evidence type="ECO:0000256" key="9">
    <source>
        <dbReference type="ARBA" id="ARBA00047816"/>
    </source>
</evidence>
<dbReference type="AlphaFoldDB" id="A0A1C0ASD8"/>
<comment type="caution">
    <text evidence="11">The sequence shown here is derived from an EMBL/GenBank/DDBJ whole genome shotgun (WGS) entry which is preliminary data.</text>
</comment>
<evidence type="ECO:0000256" key="8">
    <source>
        <dbReference type="ARBA" id="ARBA00023136"/>
    </source>
</evidence>
<comment type="catalytic activity">
    <reaction evidence="9 10">
        <text>4 Fe(II)-[cytochrome c] + O2 + 8 H(+)(in) = 4 Fe(III)-[cytochrome c] + 2 H2O + 4 H(+)(out)</text>
        <dbReference type="Rhea" id="RHEA:11436"/>
        <dbReference type="Rhea" id="RHEA-COMP:10350"/>
        <dbReference type="Rhea" id="RHEA-COMP:14399"/>
        <dbReference type="ChEBI" id="CHEBI:15377"/>
        <dbReference type="ChEBI" id="CHEBI:15378"/>
        <dbReference type="ChEBI" id="CHEBI:15379"/>
        <dbReference type="ChEBI" id="CHEBI:29033"/>
        <dbReference type="ChEBI" id="CHEBI:29034"/>
        <dbReference type="EC" id="7.1.1.9"/>
    </reaction>
</comment>
<keyword evidence="7" id="KW-1133">Transmembrane helix</keyword>
<evidence type="ECO:0000313" key="11">
    <source>
        <dbReference type="EMBL" id="OCL37182.1"/>
    </source>
</evidence>
<dbReference type="Pfam" id="PF12270">
    <property type="entry name" value="Cyt_c_ox_IV"/>
    <property type="match status" value="1"/>
</dbReference>
<proteinExistence type="inferred from homology"/>
<keyword evidence="6 10" id="KW-1278">Translocase</keyword>
<comment type="similarity">
    <text evidence="3 10">Belongs to the cytochrome c oxidase bacterial subunit CtaF family.</text>
</comment>
<gene>
    <name evidence="11" type="ORF">BCR15_10765</name>
</gene>